<proteinExistence type="predicted"/>
<dbReference type="AlphaFoldDB" id="A0A8H4QTH2"/>
<evidence type="ECO:0008006" key="4">
    <source>
        <dbReference type="Google" id="ProtNLM"/>
    </source>
</evidence>
<evidence type="ECO:0000313" key="3">
    <source>
        <dbReference type="Proteomes" id="UP000566819"/>
    </source>
</evidence>
<accession>A0A8H4QTH2</accession>
<reference evidence="2 3" key="1">
    <citation type="submission" date="2020-03" db="EMBL/GenBank/DDBJ databases">
        <title>Draft Genome Sequence of Cudoniella acicularis.</title>
        <authorList>
            <person name="Buettner E."/>
            <person name="Kellner H."/>
        </authorList>
    </citation>
    <scope>NUCLEOTIDE SEQUENCE [LARGE SCALE GENOMIC DNA]</scope>
    <source>
        <strain evidence="2 3">DSM 108380</strain>
    </source>
</reference>
<feature type="region of interest" description="Disordered" evidence="1">
    <location>
        <begin position="405"/>
        <end position="437"/>
    </location>
</feature>
<feature type="compositionally biased region" description="Basic residues" evidence="1">
    <location>
        <begin position="406"/>
        <end position="437"/>
    </location>
</feature>
<evidence type="ECO:0000256" key="1">
    <source>
        <dbReference type="SAM" id="MobiDB-lite"/>
    </source>
</evidence>
<keyword evidence="3" id="KW-1185">Reference proteome</keyword>
<dbReference type="Proteomes" id="UP000566819">
    <property type="component" value="Unassembled WGS sequence"/>
</dbReference>
<dbReference type="PANTHER" id="PTHR37049">
    <property type="entry name" value="PEPTIDASE S41 FAMILY PROTEIN"/>
    <property type="match status" value="1"/>
</dbReference>
<protein>
    <recommendedName>
        <fullName evidence="4">Tail specific protease domain-containing protein</fullName>
    </recommendedName>
</protein>
<evidence type="ECO:0000313" key="2">
    <source>
        <dbReference type="EMBL" id="KAF4617057.1"/>
    </source>
</evidence>
<dbReference type="PANTHER" id="PTHR37049:SF5">
    <property type="entry name" value="TAIL SPECIFIC PROTEASE DOMAIN-CONTAINING PROTEIN"/>
    <property type="match status" value="1"/>
</dbReference>
<dbReference type="EMBL" id="JAAMPI010002198">
    <property type="protein sequence ID" value="KAF4617057.1"/>
    <property type="molecule type" value="Genomic_DNA"/>
</dbReference>
<sequence>MGQTLTSVFQNLSSTDDQYQELVDSEWVATTRLNANTNQTFTSWSEFFGPSESNGDFFTTVQRYDLNNEDFVGASFGDSNSTFTINGYGAEKVASAIAPPFAAENIIILSDGICASSCALFMEMMHHEAGVRVVAVGGLPTTGPMQAPAGTRGALMYDTSNLDGSISAVQTILQQNNSPRRNFLPDRSNTGDVDVTFASVNLRDQVRIGETIPLQFAYEASDCRIFYTAQTIFNYTLLWKYAAEAIWTNPAFCVANSTGFATAPVTPSNFITGPNGTVSKPQFLTMGDIASSLSLTNTSLLDLDTDTTLYDIITNPDPGPSICTKDGDCDDWDLRDVCPDTEPNCNRRACVEFTSCKRKSKRCVKECLTKGKLCGQHRAKCSYNLRTDLSDLNFGFCPWVEACPKSKPKKTHIGSTPKSKRKKSTAKNPRKPFSKHG</sequence>
<organism evidence="2 3">
    <name type="scientific">Cudoniella acicularis</name>
    <dbReference type="NCBI Taxonomy" id="354080"/>
    <lineage>
        <taxon>Eukaryota</taxon>
        <taxon>Fungi</taxon>
        <taxon>Dikarya</taxon>
        <taxon>Ascomycota</taxon>
        <taxon>Pezizomycotina</taxon>
        <taxon>Leotiomycetes</taxon>
        <taxon>Helotiales</taxon>
        <taxon>Tricladiaceae</taxon>
        <taxon>Cudoniella</taxon>
    </lineage>
</organism>
<dbReference type="InterPro" id="IPR052766">
    <property type="entry name" value="S41A_metabolite_peptidase"/>
</dbReference>
<gene>
    <name evidence="2" type="ORF">G7Y89_g15092</name>
</gene>
<comment type="caution">
    <text evidence="2">The sequence shown here is derived from an EMBL/GenBank/DDBJ whole genome shotgun (WGS) entry which is preliminary data.</text>
</comment>
<name>A0A8H4QTH2_9HELO</name>
<dbReference type="OrthoDB" id="27214at2759"/>